<dbReference type="GO" id="GO:0005524">
    <property type="term" value="F:ATP binding"/>
    <property type="evidence" value="ECO:0007669"/>
    <property type="project" value="UniProtKB-KW"/>
</dbReference>
<dbReference type="EC" id="2.7.1.40" evidence="5 14"/>
<dbReference type="InterPro" id="IPR011037">
    <property type="entry name" value="Pyrv_Knase-like_insert_dom_sf"/>
</dbReference>
<evidence type="ECO:0000256" key="4">
    <source>
        <dbReference type="ARBA" id="ARBA00008663"/>
    </source>
</evidence>
<evidence type="ECO:0000256" key="12">
    <source>
        <dbReference type="ARBA" id="ARBA00023152"/>
    </source>
</evidence>
<proteinExistence type="inferred from homology"/>
<evidence type="ECO:0000256" key="13">
    <source>
        <dbReference type="ARBA" id="ARBA00023317"/>
    </source>
</evidence>
<protein>
    <recommendedName>
        <fullName evidence="5 14">Pyruvate kinase</fullName>
        <ecNumber evidence="5 14">2.7.1.40</ecNumber>
    </recommendedName>
</protein>
<dbReference type="GO" id="GO:0016301">
    <property type="term" value="F:kinase activity"/>
    <property type="evidence" value="ECO:0007669"/>
    <property type="project" value="UniProtKB-KW"/>
</dbReference>
<keyword evidence="9 15" id="KW-0418">Kinase</keyword>
<evidence type="ECO:0000256" key="10">
    <source>
        <dbReference type="ARBA" id="ARBA00022840"/>
    </source>
</evidence>
<keyword evidence="8" id="KW-0547">Nucleotide-binding</keyword>
<accession>F9UKG8</accession>
<dbReference type="SUPFAM" id="SSF52935">
    <property type="entry name" value="PK C-terminal domain-like"/>
    <property type="match status" value="1"/>
</dbReference>
<evidence type="ECO:0000256" key="15">
    <source>
        <dbReference type="RuleBase" id="RU000504"/>
    </source>
</evidence>
<evidence type="ECO:0000256" key="3">
    <source>
        <dbReference type="ARBA" id="ARBA00004997"/>
    </source>
</evidence>
<comment type="cofactor">
    <cofactor evidence="2">
        <name>K(+)</name>
        <dbReference type="ChEBI" id="CHEBI:29103"/>
    </cofactor>
</comment>
<dbReference type="InterPro" id="IPR015793">
    <property type="entry name" value="Pyrv_Knase_brl"/>
</dbReference>
<evidence type="ECO:0000256" key="8">
    <source>
        <dbReference type="ARBA" id="ARBA00022741"/>
    </source>
</evidence>
<dbReference type="InterPro" id="IPR001697">
    <property type="entry name" value="Pyr_Knase"/>
</dbReference>
<dbReference type="GO" id="GO:0004743">
    <property type="term" value="F:pyruvate kinase activity"/>
    <property type="evidence" value="ECO:0007669"/>
    <property type="project" value="UniProtKB-UniRule"/>
</dbReference>
<dbReference type="UniPathway" id="UPA00109">
    <property type="reaction ID" value="UER00188"/>
</dbReference>
<sequence>MNSLYKKSKLIITAGPASDSYENMKKLVLAGATCIRANFSHGTHEEQANKFSTAKAISNDLQVPISLLLDTKGPEIRIGKMKDGGQEILADSLLTIHTNPNLYSTFEGNTSEVAVHYDMSQDLKVGDEVLFDDGKLTSHVVKIEEQKVIVKTLNTHFLKTNKRINLPGVDFSLPFLSQKDIDDVKFGIEQEVNYIAASFVNNAQNIRDLKELLKNNGGEHIKIIAKIESDLGVKNLDEILDEVDGIMVARGDLGLEIPYYEVPYAQKIIIEKCRQKGKLVIVATQMLDSMENNPQPTRAEVSDVYLAIMQQADSTMLSGESATGKYPKQAVTVMSRIAKRAEEEVYANLREFYTNTPVNKLNQAQQFSQLTYLNDVKLMIIQTDNLEILRELSKARPNVPVIGVINNSKMINAFGVESSIWIDFNSLSLYSKFNLENLFIDELKIKYGLKTNEKILVIDKNFQTKIK</sequence>
<evidence type="ECO:0000256" key="9">
    <source>
        <dbReference type="ARBA" id="ARBA00022777"/>
    </source>
</evidence>
<dbReference type="AlphaFoldDB" id="F9UKG8"/>
<keyword evidence="13 17" id="KW-0670">Pyruvate</keyword>
<comment type="pathway">
    <text evidence="3 15">Carbohydrate degradation; glycolysis; pyruvate from D-glyceraldehyde 3-phosphate: step 5/5.</text>
</comment>
<gene>
    <name evidence="17" type="ORF">MCSF7_01906</name>
</gene>
<evidence type="ECO:0000256" key="2">
    <source>
        <dbReference type="ARBA" id="ARBA00001958"/>
    </source>
</evidence>
<organism evidence="17 18">
    <name type="scientific">Mycoplasmopsis columbina SF7</name>
    <dbReference type="NCBI Taxonomy" id="1037410"/>
    <lineage>
        <taxon>Bacteria</taxon>
        <taxon>Bacillati</taxon>
        <taxon>Mycoplasmatota</taxon>
        <taxon>Mycoplasmoidales</taxon>
        <taxon>Metamycoplasmataceae</taxon>
        <taxon>Mycoplasmopsis</taxon>
    </lineage>
</organism>
<evidence type="ECO:0000256" key="5">
    <source>
        <dbReference type="ARBA" id="ARBA00012142"/>
    </source>
</evidence>
<comment type="cofactor">
    <cofactor evidence="1">
        <name>Mg(2+)</name>
        <dbReference type="ChEBI" id="CHEBI:18420"/>
    </cofactor>
</comment>
<dbReference type="GO" id="GO:0030955">
    <property type="term" value="F:potassium ion binding"/>
    <property type="evidence" value="ECO:0007669"/>
    <property type="project" value="UniProtKB-UniRule"/>
</dbReference>
<keyword evidence="10" id="KW-0067">ATP-binding</keyword>
<dbReference type="InterPro" id="IPR015806">
    <property type="entry name" value="Pyrv_Knase_insert_dom_sf"/>
</dbReference>
<dbReference type="STRING" id="1037410.MCSF7_01906"/>
<dbReference type="PANTHER" id="PTHR11817">
    <property type="entry name" value="PYRUVATE KINASE"/>
    <property type="match status" value="1"/>
</dbReference>
<dbReference type="SUPFAM" id="SSF51621">
    <property type="entry name" value="Phosphoenolpyruvate/pyruvate domain"/>
    <property type="match status" value="1"/>
</dbReference>
<dbReference type="Proteomes" id="UP000004978">
    <property type="component" value="Unassembled WGS sequence"/>
</dbReference>
<dbReference type="Pfam" id="PF00224">
    <property type="entry name" value="PK"/>
    <property type="match status" value="1"/>
</dbReference>
<dbReference type="NCBIfam" id="NF004491">
    <property type="entry name" value="PRK05826.1"/>
    <property type="match status" value="1"/>
</dbReference>
<evidence type="ECO:0000256" key="6">
    <source>
        <dbReference type="ARBA" id="ARBA00022679"/>
    </source>
</evidence>
<evidence type="ECO:0000256" key="7">
    <source>
        <dbReference type="ARBA" id="ARBA00022723"/>
    </source>
</evidence>
<evidence type="ECO:0000313" key="18">
    <source>
        <dbReference type="Proteomes" id="UP000004978"/>
    </source>
</evidence>
<keyword evidence="6 15" id="KW-0808">Transferase</keyword>
<reference evidence="17 18" key="1">
    <citation type="journal article" date="2013" name="Genome Announc.">
        <title>Genome Sequence of Mycoplasma columbinum Strain SF7.</title>
        <authorList>
            <person name="Guo Z."/>
            <person name="Xu X."/>
            <person name="Zheng Q."/>
            <person name="Li T."/>
            <person name="Kuang S."/>
            <person name="Zhang Z."/>
            <person name="Chen Y."/>
            <person name="Lu X."/>
            <person name="Zhou R."/>
            <person name="Bi D."/>
            <person name="Jin H."/>
        </authorList>
    </citation>
    <scope>NUCLEOTIDE SEQUENCE [LARGE SCALE GENOMIC DNA]</scope>
    <source>
        <strain evidence="17 18">SF7</strain>
    </source>
</reference>
<dbReference type="InterPro" id="IPR036918">
    <property type="entry name" value="Pyrv_Knase_C_sf"/>
</dbReference>
<dbReference type="Gene3D" id="3.20.20.60">
    <property type="entry name" value="Phosphoenolpyruvate-binding domains"/>
    <property type="match status" value="1"/>
</dbReference>
<keyword evidence="18" id="KW-1185">Reference proteome</keyword>
<dbReference type="FunFam" id="3.20.20.60:FF:000025">
    <property type="entry name" value="Pyruvate kinase"/>
    <property type="match status" value="1"/>
</dbReference>
<keyword evidence="11 15" id="KW-0460">Magnesium</keyword>
<evidence type="ECO:0000256" key="1">
    <source>
        <dbReference type="ARBA" id="ARBA00001946"/>
    </source>
</evidence>
<evidence type="ECO:0000313" key="17">
    <source>
        <dbReference type="EMBL" id="EGV00173.1"/>
    </source>
</evidence>
<dbReference type="Gene3D" id="2.40.33.10">
    <property type="entry name" value="PK beta-barrel domain-like"/>
    <property type="match status" value="1"/>
</dbReference>
<evidence type="ECO:0000259" key="16">
    <source>
        <dbReference type="Pfam" id="PF00224"/>
    </source>
</evidence>
<keyword evidence="12 15" id="KW-0324">Glycolysis</keyword>
<dbReference type="NCBIfam" id="TIGR01064">
    <property type="entry name" value="pyruv_kin"/>
    <property type="match status" value="1"/>
</dbReference>
<evidence type="ECO:0000256" key="11">
    <source>
        <dbReference type="ARBA" id="ARBA00022842"/>
    </source>
</evidence>
<dbReference type="EMBL" id="AFXA01000011">
    <property type="protein sequence ID" value="EGV00173.1"/>
    <property type="molecule type" value="Genomic_DNA"/>
</dbReference>
<evidence type="ECO:0000256" key="14">
    <source>
        <dbReference type="NCBIfam" id="TIGR01064"/>
    </source>
</evidence>
<dbReference type="InterPro" id="IPR040442">
    <property type="entry name" value="Pyrv_kinase-like_dom_sf"/>
</dbReference>
<dbReference type="Gene3D" id="3.40.1380.20">
    <property type="entry name" value="Pyruvate kinase, C-terminal domain"/>
    <property type="match status" value="1"/>
</dbReference>
<keyword evidence="7" id="KW-0479">Metal-binding</keyword>
<dbReference type="eggNOG" id="COG0469">
    <property type="taxonomic scope" value="Bacteria"/>
</dbReference>
<dbReference type="GO" id="GO:0000287">
    <property type="term" value="F:magnesium ion binding"/>
    <property type="evidence" value="ECO:0007669"/>
    <property type="project" value="UniProtKB-UniRule"/>
</dbReference>
<name>F9UKG8_9BACT</name>
<dbReference type="PRINTS" id="PR01050">
    <property type="entry name" value="PYRUVTKNASE"/>
</dbReference>
<dbReference type="SUPFAM" id="SSF50800">
    <property type="entry name" value="PK beta-barrel domain-like"/>
    <property type="match status" value="1"/>
</dbReference>
<dbReference type="RefSeq" id="WP_006608786.1">
    <property type="nucleotide sequence ID" value="NZ_AFXA01000011.1"/>
</dbReference>
<feature type="domain" description="Pyruvate kinase barrel" evidence="16">
    <location>
        <begin position="6"/>
        <end position="331"/>
    </location>
</feature>
<comment type="catalytic activity">
    <reaction evidence="15">
        <text>pyruvate + ATP = phosphoenolpyruvate + ADP + H(+)</text>
        <dbReference type="Rhea" id="RHEA:18157"/>
        <dbReference type="ChEBI" id="CHEBI:15361"/>
        <dbReference type="ChEBI" id="CHEBI:15378"/>
        <dbReference type="ChEBI" id="CHEBI:30616"/>
        <dbReference type="ChEBI" id="CHEBI:58702"/>
        <dbReference type="ChEBI" id="CHEBI:456216"/>
        <dbReference type="EC" id="2.7.1.40"/>
    </reaction>
</comment>
<comment type="similarity">
    <text evidence="4 15">Belongs to the pyruvate kinase family.</text>
</comment>
<comment type="caution">
    <text evidence="17">The sequence shown here is derived from an EMBL/GenBank/DDBJ whole genome shotgun (WGS) entry which is preliminary data.</text>
</comment>
<dbReference type="InterPro" id="IPR015813">
    <property type="entry name" value="Pyrv/PenolPyrv_kinase-like_dom"/>
</dbReference>